<dbReference type="GO" id="GO:0005975">
    <property type="term" value="P:carbohydrate metabolic process"/>
    <property type="evidence" value="ECO:0007669"/>
    <property type="project" value="InterPro"/>
</dbReference>
<dbReference type="AlphaFoldDB" id="A0A644ZT83"/>
<evidence type="ECO:0000259" key="3">
    <source>
        <dbReference type="Pfam" id="PF03633"/>
    </source>
</evidence>
<proteinExistence type="inferred from homology"/>
<dbReference type="Gene3D" id="3.40.50.1000">
    <property type="entry name" value="HAD superfamily/HAD-like"/>
    <property type="match status" value="1"/>
</dbReference>
<dbReference type="InterPro" id="IPR023198">
    <property type="entry name" value="PGP-like_dom2"/>
</dbReference>
<dbReference type="Pfam" id="PF03632">
    <property type="entry name" value="Glyco_hydro_65m"/>
    <property type="match status" value="1"/>
</dbReference>
<dbReference type="PANTHER" id="PTHR11051:SF13">
    <property type="entry name" value="GLYCOSYL TRANSFERASE"/>
    <property type="match status" value="1"/>
</dbReference>
<dbReference type="SUPFAM" id="SSF56784">
    <property type="entry name" value="HAD-like"/>
    <property type="match status" value="1"/>
</dbReference>
<dbReference type="CDD" id="cd02598">
    <property type="entry name" value="HAD_BPGM"/>
    <property type="match status" value="1"/>
</dbReference>
<dbReference type="InterPro" id="IPR023214">
    <property type="entry name" value="HAD_sf"/>
</dbReference>
<comment type="similarity">
    <text evidence="1">Belongs to the HAD-like hydrolase superfamily. CbbY/CbbZ/Gph/YieH family.</text>
</comment>
<dbReference type="NCBIfam" id="TIGR01990">
    <property type="entry name" value="bPGM"/>
    <property type="match status" value="1"/>
</dbReference>
<dbReference type="InterPro" id="IPR005195">
    <property type="entry name" value="Glyco_hydro_65_M"/>
</dbReference>
<dbReference type="InterPro" id="IPR036412">
    <property type="entry name" value="HAD-like_sf"/>
</dbReference>
<name>A0A644ZT83_9ZZZZ</name>
<keyword evidence="4" id="KW-0378">Hydrolase</keyword>
<feature type="domain" description="Glycoside hydrolase family 65 central catalytic" evidence="2">
    <location>
        <begin position="2"/>
        <end position="306"/>
    </location>
</feature>
<accession>A0A644ZT83</accession>
<evidence type="ECO:0000259" key="2">
    <source>
        <dbReference type="Pfam" id="PF03632"/>
    </source>
</evidence>
<protein>
    <submittedName>
        <fullName evidence="4">Phosphoglycolate phosphatase</fullName>
        <ecNumber evidence="4">3.1.3.18</ecNumber>
    </submittedName>
</protein>
<dbReference type="InterPro" id="IPR006439">
    <property type="entry name" value="HAD-SF_hydro_IA"/>
</dbReference>
<dbReference type="Gene3D" id="2.60.420.10">
    <property type="entry name" value="Maltose phosphorylase, domain 3"/>
    <property type="match status" value="1"/>
</dbReference>
<comment type="caution">
    <text evidence="4">The sequence shown here is derived from an EMBL/GenBank/DDBJ whole genome shotgun (WGS) entry which is preliminary data.</text>
</comment>
<dbReference type="GO" id="GO:0008967">
    <property type="term" value="F:phosphoglycolate phosphatase activity"/>
    <property type="evidence" value="ECO:0007669"/>
    <property type="project" value="UniProtKB-EC"/>
</dbReference>
<dbReference type="InterPro" id="IPR008928">
    <property type="entry name" value="6-hairpin_glycosidase_sf"/>
</dbReference>
<dbReference type="SFLD" id="SFLDG01129">
    <property type="entry name" value="C1.5:_HAD__Beta-PGM__Phosphata"/>
    <property type="match status" value="1"/>
</dbReference>
<dbReference type="EC" id="3.1.3.18" evidence="4"/>
<evidence type="ECO:0000313" key="4">
    <source>
        <dbReference type="EMBL" id="MPM43111.1"/>
    </source>
</evidence>
<dbReference type="NCBIfam" id="TIGR01509">
    <property type="entry name" value="HAD-SF-IA-v3"/>
    <property type="match status" value="1"/>
</dbReference>
<dbReference type="PANTHER" id="PTHR11051">
    <property type="entry name" value="GLYCOSYL HYDROLASE-RELATED"/>
    <property type="match status" value="1"/>
</dbReference>
<dbReference type="InterPro" id="IPR010972">
    <property type="entry name" value="Beta-PGM"/>
</dbReference>
<dbReference type="Gene3D" id="1.10.150.240">
    <property type="entry name" value="Putative phosphatase, domain 2"/>
    <property type="match status" value="1"/>
</dbReference>
<dbReference type="NCBIfam" id="TIGR02009">
    <property type="entry name" value="PGMB-YQAB-SF"/>
    <property type="match status" value="1"/>
</dbReference>
<dbReference type="GO" id="GO:0004553">
    <property type="term" value="F:hydrolase activity, hydrolyzing O-glycosyl compounds"/>
    <property type="evidence" value="ECO:0007669"/>
    <property type="project" value="TreeGrafter"/>
</dbReference>
<organism evidence="4">
    <name type="scientific">bioreactor metagenome</name>
    <dbReference type="NCBI Taxonomy" id="1076179"/>
    <lineage>
        <taxon>unclassified sequences</taxon>
        <taxon>metagenomes</taxon>
        <taxon>ecological metagenomes</taxon>
    </lineage>
</organism>
<dbReference type="SFLD" id="SFLDG01135">
    <property type="entry name" value="C1.5.6:_HAD__Beta-PGM__Phospha"/>
    <property type="match status" value="1"/>
</dbReference>
<dbReference type="GO" id="GO:0000287">
    <property type="term" value="F:magnesium ion binding"/>
    <property type="evidence" value="ECO:0007669"/>
    <property type="project" value="InterPro"/>
</dbReference>
<dbReference type="InterPro" id="IPR012341">
    <property type="entry name" value="6hp_glycosidase-like_sf"/>
</dbReference>
<dbReference type="InterPro" id="IPR005194">
    <property type="entry name" value="Glyco_hydro_65_C"/>
</dbReference>
<dbReference type="InterPro" id="IPR010976">
    <property type="entry name" value="B-phosphoglucomutase_hydrolase"/>
</dbReference>
<dbReference type="Gene3D" id="1.50.10.10">
    <property type="match status" value="1"/>
</dbReference>
<dbReference type="EMBL" id="VSSQ01009979">
    <property type="protein sequence ID" value="MPM43111.1"/>
    <property type="molecule type" value="Genomic_DNA"/>
</dbReference>
<sequence length="615" mass="68871">MARKLLDYRYEHLDAARAHARMLGHDRGALYPWRTIAGSECSSYYPSGSAQYHINADIAHAFCQYWYATRDESFLARVCEVLVETARLYLDVGHMKDGLFRIEGVTGPDEYTCIVDNNYYTNAGAANTFLEACSLCRTLEEKGGFAALSERIGVTKEELAAFFEAGSRMYLPMDEKLGICKQDDTFLNKKRWNLEEIPPENFPLLMHYHPLYINRRQVCKQADTVLAHFLYREESPLIMQRSYDYYEGVTTHDSSLSACVFSMMAARLGNLPLAMRYFEATVGIDIEDQSGNTRDGLHIANMGGAYLSIIAGFGGMRLNRDGLRLFPLLPAGWQKYAFSLSYLGSRISVSVNAEGCALRLLEGPEQEVTVFDRRVRLTRTETQIDRPVRGVIFDLDGVITDTARFHYAAWKQIADELNIPFDEKFNERFKGVSRAQCLELLLEAGGQKRTPEEKTALTNRKNAYYVEALSTLTRSDILPDVLEALSFLREKKIPCALFSVSKNTGIILDKLSLKGEFDAVVDGTDIAHSKPHFEGYLLAAERIGVDPRLCVMVEDAEAGLAGARLLSMRTVGIGAKLPSGSADCGLPDTTALRATMEELIRKHNSEPAVRQPNLK</sequence>
<feature type="domain" description="Glycoside hydrolase family 65 C-terminal" evidence="3">
    <location>
        <begin position="316"/>
        <end position="377"/>
    </location>
</feature>
<dbReference type="Pfam" id="PF00702">
    <property type="entry name" value="Hydrolase"/>
    <property type="match status" value="1"/>
</dbReference>
<evidence type="ECO:0000256" key="1">
    <source>
        <dbReference type="ARBA" id="ARBA00006171"/>
    </source>
</evidence>
<dbReference type="SUPFAM" id="SSF48208">
    <property type="entry name" value="Six-hairpin glycosidases"/>
    <property type="match status" value="1"/>
</dbReference>
<dbReference type="Pfam" id="PF03633">
    <property type="entry name" value="Glyco_hydro_65C"/>
    <property type="match status" value="1"/>
</dbReference>
<reference evidence="4" key="1">
    <citation type="submission" date="2019-08" db="EMBL/GenBank/DDBJ databases">
        <authorList>
            <person name="Kucharzyk K."/>
            <person name="Murdoch R.W."/>
            <person name="Higgins S."/>
            <person name="Loffler F."/>
        </authorList>
    </citation>
    <scope>NUCLEOTIDE SEQUENCE</scope>
</reference>
<dbReference type="SFLD" id="SFLDS00003">
    <property type="entry name" value="Haloacid_Dehalogenase"/>
    <property type="match status" value="1"/>
</dbReference>
<gene>
    <name evidence="4" type="primary">gph_47</name>
    <name evidence="4" type="ORF">SDC9_89784</name>
</gene>
<dbReference type="GO" id="GO:0008801">
    <property type="term" value="F:beta-phosphoglucomutase activity"/>
    <property type="evidence" value="ECO:0007669"/>
    <property type="project" value="InterPro"/>
</dbReference>